<dbReference type="PANTHER" id="PTHR24096:SF422">
    <property type="entry name" value="BCDNA.GH02901"/>
    <property type="match status" value="1"/>
</dbReference>
<dbReference type="EMBL" id="JARJCN010000024">
    <property type="protein sequence ID" value="KAJ7089354.1"/>
    <property type="molecule type" value="Genomic_DNA"/>
</dbReference>
<keyword evidence="3" id="KW-0436">Ligase</keyword>
<dbReference type="AlphaFoldDB" id="A0AAD6U3N1"/>
<gene>
    <name evidence="3" type="ORF">B0H15DRAFT_840474</name>
</gene>
<evidence type="ECO:0000313" key="3">
    <source>
        <dbReference type="EMBL" id="KAJ7089354.1"/>
    </source>
</evidence>
<evidence type="ECO:0000259" key="2">
    <source>
        <dbReference type="Pfam" id="PF00501"/>
    </source>
</evidence>
<protein>
    <submittedName>
        <fullName evidence="3">Amp dependent CoA ligase</fullName>
    </submittedName>
</protein>
<keyword evidence="1" id="KW-0812">Transmembrane</keyword>
<keyword evidence="1" id="KW-0472">Membrane</keyword>
<dbReference type="Proteomes" id="UP001222325">
    <property type="component" value="Unassembled WGS sequence"/>
</dbReference>
<dbReference type="SUPFAM" id="SSF56801">
    <property type="entry name" value="Acetyl-CoA synthetase-like"/>
    <property type="match status" value="1"/>
</dbReference>
<proteinExistence type="predicted"/>
<dbReference type="InterPro" id="IPR000873">
    <property type="entry name" value="AMP-dep_synth/lig_dom"/>
</dbReference>
<dbReference type="InterPro" id="IPR042099">
    <property type="entry name" value="ANL_N_sf"/>
</dbReference>
<keyword evidence="4" id="KW-1185">Reference proteome</keyword>
<dbReference type="GO" id="GO:0016405">
    <property type="term" value="F:CoA-ligase activity"/>
    <property type="evidence" value="ECO:0007669"/>
    <property type="project" value="TreeGrafter"/>
</dbReference>
<evidence type="ECO:0000256" key="1">
    <source>
        <dbReference type="SAM" id="Phobius"/>
    </source>
</evidence>
<name>A0AAD6U3N1_9AGAR</name>
<feature type="domain" description="AMP-dependent synthetase/ligase" evidence="2">
    <location>
        <begin position="37"/>
        <end position="413"/>
    </location>
</feature>
<feature type="transmembrane region" description="Helical" evidence="1">
    <location>
        <begin position="249"/>
        <end position="271"/>
    </location>
</feature>
<dbReference type="Gene3D" id="3.40.50.12780">
    <property type="entry name" value="N-terminal domain of ligase-like"/>
    <property type="match status" value="1"/>
</dbReference>
<evidence type="ECO:0000313" key="4">
    <source>
        <dbReference type="Proteomes" id="UP001222325"/>
    </source>
</evidence>
<accession>A0AAD6U3N1</accession>
<comment type="caution">
    <text evidence="3">The sequence shown here is derived from an EMBL/GenBank/DDBJ whole genome shotgun (WGS) entry which is preliminary data.</text>
</comment>
<reference evidence="3" key="1">
    <citation type="submission" date="2023-03" db="EMBL/GenBank/DDBJ databases">
        <title>Massive genome expansion in bonnet fungi (Mycena s.s.) driven by repeated elements and novel gene families across ecological guilds.</title>
        <authorList>
            <consortium name="Lawrence Berkeley National Laboratory"/>
            <person name="Harder C.B."/>
            <person name="Miyauchi S."/>
            <person name="Viragh M."/>
            <person name="Kuo A."/>
            <person name="Thoen E."/>
            <person name="Andreopoulos B."/>
            <person name="Lu D."/>
            <person name="Skrede I."/>
            <person name="Drula E."/>
            <person name="Henrissat B."/>
            <person name="Morin E."/>
            <person name="Kohler A."/>
            <person name="Barry K."/>
            <person name="LaButti K."/>
            <person name="Morin E."/>
            <person name="Salamov A."/>
            <person name="Lipzen A."/>
            <person name="Mereny Z."/>
            <person name="Hegedus B."/>
            <person name="Baldrian P."/>
            <person name="Stursova M."/>
            <person name="Weitz H."/>
            <person name="Taylor A."/>
            <person name="Grigoriev I.V."/>
            <person name="Nagy L.G."/>
            <person name="Martin F."/>
            <person name="Kauserud H."/>
        </authorList>
    </citation>
    <scope>NUCLEOTIDE SEQUENCE</scope>
    <source>
        <strain evidence="3">CBHHK173m</strain>
    </source>
</reference>
<dbReference type="Pfam" id="PF00501">
    <property type="entry name" value="AMP-binding"/>
    <property type="match status" value="1"/>
</dbReference>
<sequence length="455" mass="50182">MSEFHAYRTLPHVPDDITLEQFILGYRHEARPQRPNSAPWLIEDRTGRQVRLDEINKRTTGLANGLHKHFGIGEDDVVLIFSPNHIDYPICIWAIHRLCAIVSPCNPTFTNTELTHQLLQTRAGLIIAHPDLRGTALASAQRAGIPPDRVVVLGNELRNAPNADLGTIAGLTSYGLGLGCASLGRGRRLHEGEGRTKVAFITLSSAGEPKMLALSHFSVLTNVVQIATHCKVNEAYTSWGERRYRPGDLCLGVLPFSHIFNIAILIHFMLFSGMTVVVSPNFELDDMLKSIVRHKISHLMLLPPHISLLCTDPIVRDYDLSSIHTILIGAAPLTADQNEQLIRLFPNAHIGQAYGSKNSIGIVSMWSTRSKRGFNAGELVPGVVARVVKSDGALAERNEPGELFVRTPSVIPGCLNDQAAWLRTGDQVMINEKNEVIYVDRLQDHAREASLSSKL</sequence>
<keyword evidence="1" id="KW-1133">Transmembrane helix</keyword>
<dbReference type="PANTHER" id="PTHR24096">
    <property type="entry name" value="LONG-CHAIN-FATTY-ACID--COA LIGASE"/>
    <property type="match status" value="1"/>
</dbReference>
<organism evidence="3 4">
    <name type="scientific">Mycena belliarum</name>
    <dbReference type="NCBI Taxonomy" id="1033014"/>
    <lineage>
        <taxon>Eukaryota</taxon>
        <taxon>Fungi</taxon>
        <taxon>Dikarya</taxon>
        <taxon>Basidiomycota</taxon>
        <taxon>Agaricomycotina</taxon>
        <taxon>Agaricomycetes</taxon>
        <taxon>Agaricomycetidae</taxon>
        <taxon>Agaricales</taxon>
        <taxon>Marasmiineae</taxon>
        <taxon>Mycenaceae</taxon>
        <taxon>Mycena</taxon>
    </lineage>
</organism>